<sequence length="716" mass="78321">MSFDLRYLGKSGMKELGGGAALSFAPNLARPRVFFDGELARPVRFREAISALHDVVVGDLRRLPKDRSAHEAWKQQEAEREARLRREIHGEAMKAELARLGNAPLPRNLEADFRKMHKLYWGARVRWANELAKSDPQLFRHLVPCDPVVTVAPDVVFFECFSKDESSYGCLSVDRDAFRGAQDAGLGTTNVDYSLALYEHFQTLRSYRPTRLLVDPTGFEVAVEGRGDYREEKIDLPPSWLRGFGQLQAAMCLPCRRVEVPVEAVYSLLAHLDRHRERTGPRSLRFQLTPGKAPILVLDPWGVSIPCRGVTCDDVPVAVGPAAGGGGLGPYRSGAPRGAPAAEATEEIKVWGRRRIEVLARLLPLADRIEVRLLGSGLPSLWIVFMGEMRFTLALSGWTANDWTSGSHLDVMADAFTPDAQLADRVARHLEMVRRASYGELAVSMGAPDGALRSALHLAAKQGQVVYDHAAECYRCRPVMPVALSDALLGPEPPELAEGRRIARGGVEIAREETLSGGRRVVMARAKATSCELLLDTDGAIKKAKCSCSYFYKNRLRAGPCRHLLAVKLHLSGRGDAAPSQQPPEPPGQAAAAPRGTRAATAAPRGEAVPFPAELLVEIERAAAAQRVGLAEVVEASWDLAFERIQGCRSWVEALALGGPEAERALRARELRAPVIRTLPVHADVLVEIRRVADQFKASPAAVVGLAWLVARRSTK</sequence>
<evidence type="ECO:0000313" key="4">
    <source>
        <dbReference type="EMBL" id="MDC0685389.1"/>
    </source>
</evidence>
<proteinExistence type="predicted"/>
<evidence type="ECO:0000256" key="1">
    <source>
        <dbReference type="PROSITE-ProRule" id="PRU00325"/>
    </source>
</evidence>
<reference evidence="4 5" key="1">
    <citation type="submission" date="2023-01" db="EMBL/GenBank/DDBJ databases">
        <title>Minimal conservation of predation-associated metabolite biosynthetic gene clusters underscores biosynthetic potential of Myxococcota including descriptions for ten novel species: Archangium lansinium sp. nov., Myxococcus landrumus sp. nov., Nannocystis bai.</title>
        <authorList>
            <person name="Ahearne A."/>
            <person name="Stevens C."/>
            <person name="Dowd S."/>
        </authorList>
    </citation>
    <scope>NUCLEOTIDE SEQUENCE [LARGE SCALE GENOMIC DNA]</scope>
    <source>
        <strain evidence="4 5">WIWO2</strain>
    </source>
</reference>
<dbReference type="Proteomes" id="UP001217485">
    <property type="component" value="Unassembled WGS sequence"/>
</dbReference>
<evidence type="ECO:0000256" key="2">
    <source>
        <dbReference type="SAM" id="MobiDB-lite"/>
    </source>
</evidence>
<feature type="region of interest" description="Disordered" evidence="2">
    <location>
        <begin position="574"/>
        <end position="604"/>
    </location>
</feature>
<keyword evidence="1" id="KW-0479">Metal-binding</keyword>
<dbReference type="InterPro" id="IPR007527">
    <property type="entry name" value="Znf_SWIM"/>
</dbReference>
<feature type="compositionally biased region" description="Low complexity" evidence="2">
    <location>
        <begin position="588"/>
        <end position="604"/>
    </location>
</feature>
<keyword evidence="1" id="KW-0862">Zinc</keyword>
<evidence type="ECO:0000313" key="5">
    <source>
        <dbReference type="Proteomes" id="UP001217485"/>
    </source>
</evidence>
<dbReference type="Pfam" id="PF04434">
    <property type="entry name" value="SWIM"/>
    <property type="match status" value="1"/>
</dbReference>
<protein>
    <submittedName>
        <fullName evidence="4">SWIM zinc finger domain-containing protein</fullName>
    </submittedName>
</protein>
<accession>A0ABT5CG35</accession>
<keyword evidence="5" id="KW-1185">Reference proteome</keyword>
<evidence type="ECO:0000259" key="3">
    <source>
        <dbReference type="PROSITE" id="PS50966"/>
    </source>
</evidence>
<dbReference type="PROSITE" id="PS50966">
    <property type="entry name" value="ZF_SWIM"/>
    <property type="match status" value="1"/>
</dbReference>
<keyword evidence="1" id="KW-0863">Zinc-finger</keyword>
<feature type="domain" description="SWIM-type" evidence="3">
    <location>
        <begin position="531"/>
        <end position="572"/>
    </location>
</feature>
<organism evidence="4 5">
    <name type="scientific">Sorangium atrum</name>
    <dbReference type="NCBI Taxonomy" id="2995308"/>
    <lineage>
        <taxon>Bacteria</taxon>
        <taxon>Pseudomonadati</taxon>
        <taxon>Myxococcota</taxon>
        <taxon>Polyangia</taxon>
        <taxon>Polyangiales</taxon>
        <taxon>Polyangiaceae</taxon>
        <taxon>Sorangium</taxon>
    </lineage>
</organism>
<dbReference type="EMBL" id="JAQNDK010000006">
    <property type="protein sequence ID" value="MDC0685389.1"/>
    <property type="molecule type" value="Genomic_DNA"/>
</dbReference>
<gene>
    <name evidence="4" type="ORF">POL72_47220</name>
</gene>
<dbReference type="RefSeq" id="WP_272103648.1">
    <property type="nucleotide sequence ID" value="NZ_JAQNDK010000006.1"/>
</dbReference>
<comment type="caution">
    <text evidence="4">The sequence shown here is derived from an EMBL/GenBank/DDBJ whole genome shotgun (WGS) entry which is preliminary data.</text>
</comment>
<name>A0ABT5CG35_9BACT</name>